<evidence type="ECO:0000256" key="2">
    <source>
        <dbReference type="ARBA" id="ARBA00010992"/>
    </source>
</evidence>
<dbReference type="Gene3D" id="1.20.1250.20">
    <property type="entry name" value="MFS general substrate transporter like domains"/>
    <property type="match status" value="1"/>
</dbReference>
<reference evidence="10 11" key="1">
    <citation type="submission" date="2018-08" db="EMBL/GenBank/DDBJ databases">
        <title>Draft genome of the lignicolous fungus Coniochaeta pulveracea.</title>
        <authorList>
            <person name="Borstlap C.J."/>
            <person name="De Witt R.N."/>
            <person name="Botha A."/>
            <person name="Volschenk H."/>
        </authorList>
    </citation>
    <scope>NUCLEOTIDE SEQUENCE [LARGE SCALE GENOMIC DNA]</scope>
    <source>
        <strain evidence="10 11">CAB683</strain>
    </source>
</reference>
<evidence type="ECO:0000313" key="11">
    <source>
        <dbReference type="Proteomes" id="UP000275385"/>
    </source>
</evidence>
<feature type="transmembrane region" description="Helical" evidence="8">
    <location>
        <begin position="373"/>
        <end position="392"/>
    </location>
</feature>
<evidence type="ECO:0000256" key="3">
    <source>
        <dbReference type="ARBA" id="ARBA00022448"/>
    </source>
</evidence>
<evidence type="ECO:0000256" key="1">
    <source>
        <dbReference type="ARBA" id="ARBA00004141"/>
    </source>
</evidence>
<dbReference type="GO" id="GO:0016020">
    <property type="term" value="C:membrane"/>
    <property type="evidence" value="ECO:0007669"/>
    <property type="project" value="UniProtKB-SubCell"/>
</dbReference>
<keyword evidence="5 8" id="KW-1133">Transmembrane helix</keyword>
<dbReference type="NCBIfam" id="TIGR00879">
    <property type="entry name" value="SP"/>
    <property type="match status" value="1"/>
</dbReference>
<feature type="transmembrane region" description="Helical" evidence="8">
    <location>
        <begin position="316"/>
        <end position="338"/>
    </location>
</feature>
<evidence type="ECO:0000256" key="8">
    <source>
        <dbReference type="SAM" id="Phobius"/>
    </source>
</evidence>
<keyword evidence="11" id="KW-1185">Reference proteome</keyword>
<feature type="transmembrane region" description="Helical" evidence="8">
    <location>
        <begin position="102"/>
        <end position="120"/>
    </location>
</feature>
<dbReference type="PROSITE" id="PS00217">
    <property type="entry name" value="SUGAR_TRANSPORT_2"/>
    <property type="match status" value="1"/>
</dbReference>
<keyword evidence="3 7" id="KW-0813">Transport</keyword>
<evidence type="ECO:0000313" key="10">
    <source>
        <dbReference type="EMBL" id="RKU40944.1"/>
    </source>
</evidence>
<feature type="transmembrane region" description="Helical" evidence="8">
    <location>
        <begin position="345"/>
        <end position="367"/>
    </location>
</feature>
<dbReference type="PANTHER" id="PTHR48022:SF10">
    <property type="entry name" value="MAJOR FACILITATOR SUPERFAMILY (MFS) PROFILE DOMAIN-CONTAINING PROTEIN"/>
    <property type="match status" value="1"/>
</dbReference>
<dbReference type="PANTHER" id="PTHR48022">
    <property type="entry name" value="PLASTIDIC GLUCOSE TRANSPORTER 4"/>
    <property type="match status" value="1"/>
</dbReference>
<gene>
    <name evidence="10" type="ORF">DL546_001484</name>
</gene>
<evidence type="ECO:0000256" key="7">
    <source>
        <dbReference type="RuleBase" id="RU003346"/>
    </source>
</evidence>
<dbReference type="InterPro" id="IPR005828">
    <property type="entry name" value="MFS_sugar_transport-like"/>
</dbReference>
<dbReference type="EMBL" id="QVQW01000086">
    <property type="protein sequence ID" value="RKU40944.1"/>
    <property type="molecule type" value="Genomic_DNA"/>
</dbReference>
<feature type="transmembrane region" description="Helical" evidence="8">
    <location>
        <begin position="283"/>
        <end position="304"/>
    </location>
</feature>
<feature type="transmembrane region" description="Helical" evidence="8">
    <location>
        <begin position="126"/>
        <end position="148"/>
    </location>
</feature>
<dbReference type="SUPFAM" id="SSF103473">
    <property type="entry name" value="MFS general substrate transporter"/>
    <property type="match status" value="1"/>
</dbReference>
<feature type="transmembrane region" description="Helical" evidence="8">
    <location>
        <begin position="22"/>
        <end position="38"/>
    </location>
</feature>
<dbReference type="GO" id="GO:0005351">
    <property type="term" value="F:carbohydrate:proton symporter activity"/>
    <property type="evidence" value="ECO:0007669"/>
    <property type="project" value="TreeGrafter"/>
</dbReference>
<feature type="transmembrane region" description="Helical" evidence="8">
    <location>
        <begin position="413"/>
        <end position="435"/>
    </location>
</feature>
<evidence type="ECO:0000256" key="5">
    <source>
        <dbReference type="ARBA" id="ARBA00022989"/>
    </source>
</evidence>
<evidence type="ECO:0000259" key="9">
    <source>
        <dbReference type="PROSITE" id="PS50850"/>
    </source>
</evidence>
<dbReference type="InterPro" id="IPR005829">
    <property type="entry name" value="Sugar_transporter_CS"/>
</dbReference>
<protein>
    <recommendedName>
        <fullName evidence="9">Major facilitator superfamily (MFS) profile domain-containing protein</fullName>
    </recommendedName>
</protein>
<comment type="subcellular location">
    <subcellularLocation>
        <location evidence="1">Membrane</location>
        <topology evidence="1">Multi-pass membrane protein</topology>
    </subcellularLocation>
</comment>
<comment type="caution">
    <text evidence="10">The sequence shown here is derived from an EMBL/GenBank/DDBJ whole genome shotgun (WGS) entry which is preliminary data.</text>
</comment>
<dbReference type="InterPro" id="IPR050360">
    <property type="entry name" value="MFS_Sugar_Transporters"/>
</dbReference>
<dbReference type="OrthoDB" id="6612291at2759"/>
<dbReference type="FunFam" id="1.20.1250.20:FF:000078">
    <property type="entry name" value="MFS maltose transporter, putative"/>
    <property type="match status" value="1"/>
</dbReference>
<feature type="transmembrane region" description="Helical" evidence="8">
    <location>
        <begin position="75"/>
        <end position="95"/>
    </location>
</feature>
<feature type="transmembrane region" description="Helical" evidence="8">
    <location>
        <begin position="447"/>
        <end position="465"/>
    </location>
</feature>
<feature type="transmembrane region" description="Helical" evidence="8">
    <location>
        <begin position="191"/>
        <end position="213"/>
    </location>
</feature>
<dbReference type="Proteomes" id="UP000275385">
    <property type="component" value="Unassembled WGS sequence"/>
</dbReference>
<keyword evidence="6 8" id="KW-0472">Membrane</keyword>
<evidence type="ECO:0000256" key="6">
    <source>
        <dbReference type="ARBA" id="ARBA00023136"/>
    </source>
</evidence>
<dbReference type="PROSITE" id="PS50850">
    <property type="entry name" value="MFS"/>
    <property type="match status" value="1"/>
</dbReference>
<sequence length="525" mass="58293">MAGGAAILANPLKLDISSHRKCVFICFVVTVSSFQYGLDYSLVGGFMAMPGFLKEFGYFDHKANKWAIDPTVQQLISSLMTIGTFVGSLLVGPFSSKFGRRYGLWTASLINFVATGIMIGTTSIGALYFARFILGISVGWFLTFAQVYINEVAPAHLRGIIFAIYQTQLSTGSIVGAAVDRATHLNPGPSAYRIPLAVFFVAPTIQSIALFFFPESPRWLMTQGQLEAAEASLRSLRNKNIDETEFQAELNEIRISTQEQHEQHKGKHLWVEMWKGTELRRTLLSIAIICFHAANGSSWVNIYTTYFLTTAGVTNPFSYSIMVTCMGVIGVIASSFVVRHLDRRHIVLIGVAGCGLCQLSFAVAWTVAPASQAAAKCVVAFICIFTFFYVAYAPYAWLLGGEYPNNHLRAHTYGVATALNFLGNWLGVFTAPYFINPSALGWNAKYGYIWFGSNAILFVFTWFFIPETRDRTLEEIHEMFQARVPARKFKGYICTNTRAMAEAARKEQGVEAVHMEDIDFKVSGE</sequence>
<accession>A0A420XZ40</accession>
<proteinExistence type="inferred from homology"/>
<keyword evidence="4 8" id="KW-0812">Transmembrane</keyword>
<feature type="domain" description="Major facilitator superfamily (MFS) profile" evidence="9">
    <location>
        <begin position="25"/>
        <end position="469"/>
    </location>
</feature>
<dbReference type="InterPro" id="IPR036259">
    <property type="entry name" value="MFS_trans_sf"/>
</dbReference>
<dbReference type="InterPro" id="IPR020846">
    <property type="entry name" value="MFS_dom"/>
</dbReference>
<name>A0A420XZ40_9PEZI</name>
<feature type="transmembrane region" description="Helical" evidence="8">
    <location>
        <begin position="160"/>
        <end position="179"/>
    </location>
</feature>
<dbReference type="InterPro" id="IPR003663">
    <property type="entry name" value="Sugar/inositol_transpt"/>
</dbReference>
<organism evidence="10 11">
    <name type="scientific">Coniochaeta pulveracea</name>
    <dbReference type="NCBI Taxonomy" id="177199"/>
    <lineage>
        <taxon>Eukaryota</taxon>
        <taxon>Fungi</taxon>
        <taxon>Dikarya</taxon>
        <taxon>Ascomycota</taxon>
        <taxon>Pezizomycotina</taxon>
        <taxon>Sordariomycetes</taxon>
        <taxon>Sordariomycetidae</taxon>
        <taxon>Coniochaetales</taxon>
        <taxon>Coniochaetaceae</taxon>
        <taxon>Coniochaeta</taxon>
    </lineage>
</organism>
<evidence type="ECO:0000256" key="4">
    <source>
        <dbReference type="ARBA" id="ARBA00022692"/>
    </source>
</evidence>
<dbReference type="Pfam" id="PF00083">
    <property type="entry name" value="Sugar_tr"/>
    <property type="match status" value="1"/>
</dbReference>
<dbReference type="AlphaFoldDB" id="A0A420XZ40"/>
<comment type="similarity">
    <text evidence="2 7">Belongs to the major facilitator superfamily. Sugar transporter (TC 2.A.1.1) family.</text>
</comment>